<sequence>MTPSRERTAGLPGQPLRAAASGDEDRTHATIADQAVPIRIVRAAPLAPEQLPLAGRRAGTSAHRGSEPDVPDDGHGTAAARPADPITDANPRPPEGRGLHPRKATEPHDGTSPPTRTPAGEPSPVRIDRSPGDPRNTAWHDQQLLAAPALNDPAAPVPAQAEERPTRPAAEAAGERSTDAPAQGKASRLPVGPAAVPTRKPSSDTPAHGNAVLPQAHTLQHSDPTAPVPARAEERPAPPTVEAARERSVDAPAQDRAALPRVYTPAHKSGQADQRPVGPADGNAARPQAHAPQHADSAAAVPARAEERPTSPAVEATVDRSLDAPTQDKAASLRTHTPAHHDPAAPIPGQAAPHPTHPAVAPTRKPSVDAPANGNATPPPAHISAHNDPAAPSRQRTTDAPATGHAVPLQLHGPAQPAPEHLPLAERPRHHRADPSHSPAGDPQDGLTHPPANSDPAPHCQAPAPAAEVRPRPDRSADAPSLTHGETATTREPGLSGGRMPRERDHADTGQDRTTPAPHGPSAEHSDRHPVAPITRKSDDAGTDTGVGADAVADADAGQRPTAPRHYEPSAPDTGRLPIAPASPTSGRADTATTEPPALPAPRARTRRTTAAPQQTTNRSANTAGPHPRPRHPFAGRQSSGTPATGAAAPISLSTPEAVEHRPLGAMPLRAPGSQSPARHPGDGGPEEFHAPAPAPAPVREPGTAHHHPAVPGPRTLPTSPAETRTSLRTGPVAAEPSPLTSTQPLTLHDPTHHDAAHPAEQHLGTGPLPTAHLSFPEAPSHPRRALAPLPGPRSAAAHHPQTESAAPLRPASPPQVAPGHAVFRRIAAHAPEPGGLRADTPTGALTGTVESAVPTTGWGIPQAVLLKESQDIMRNGGTGRAR</sequence>
<evidence type="ECO:0000313" key="3">
    <source>
        <dbReference type="Proteomes" id="UP001596083"/>
    </source>
</evidence>
<feature type="compositionally biased region" description="Low complexity" evidence="1">
    <location>
        <begin position="609"/>
        <end position="619"/>
    </location>
</feature>
<feature type="compositionally biased region" description="Low complexity" evidence="1">
    <location>
        <begin position="144"/>
        <end position="160"/>
    </location>
</feature>
<feature type="region of interest" description="Disordered" evidence="1">
    <location>
        <begin position="832"/>
        <end position="856"/>
    </location>
</feature>
<feature type="compositionally biased region" description="Low complexity" evidence="1">
    <location>
        <begin position="786"/>
        <end position="798"/>
    </location>
</feature>
<feature type="region of interest" description="Disordered" evidence="1">
    <location>
        <begin position="1"/>
        <end position="818"/>
    </location>
</feature>
<feature type="compositionally biased region" description="Low complexity" evidence="1">
    <location>
        <begin position="543"/>
        <end position="558"/>
    </location>
</feature>
<feature type="compositionally biased region" description="Basic and acidic residues" evidence="1">
    <location>
        <begin position="500"/>
        <end position="511"/>
    </location>
</feature>
<feature type="compositionally biased region" description="Low complexity" evidence="1">
    <location>
        <begin position="351"/>
        <end position="363"/>
    </location>
</feature>
<evidence type="ECO:0000313" key="2">
    <source>
        <dbReference type="EMBL" id="MFC5722288.1"/>
    </source>
</evidence>
<feature type="compositionally biased region" description="Low complexity" evidence="1">
    <location>
        <begin position="43"/>
        <end position="54"/>
    </location>
</feature>
<evidence type="ECO:0000256" key="1">
    <source>
        <dbReference type="SAM" id="MobiDB-lite"/>
    </source>
</evidence>
<feature type="compositionally biased region" description="Basic and acidic residues" evidence="1">
    <location>
        <begin position="94"/>
        <end position="109"/>
    </location>
</feature>
<dbReference type="EMBL" id="JBHSPB010000011">
    <property type="protein sequence ID" value="MFC5722288.1"/>
    <property type="molecule type" value="Genomic_DNA"/>
</dbReference>
<dbReference type="RefSeq" id="WP_390317673.1">
    <property type="nucleotide sequence ID" value="NZ_JBHSPB010000011.1"/>
</dbReference>
<proteinExistence type="predicted"/>
<feature type="compositionally biased region" description="Low complexity" evidence="1">
    <location>
        <begin position="284"/>
        <end position="303"/>
    </location>
</feature>
<name>A0ABW0Z3E7_9ACTN</name>
<accession>A0ABW0Z3E7</accession>
<comment type="caution">
    <text evidence="2">The sequence shown here is derived from an EMBL/GenBank/DDBJ whole genome shotgun (WGS) entry which is preliminary data.</text>
</comment>
<dbReference type="Proteomes" id="UP001596083">
    <property type="component" value="Unassembled WGS sequence"/>
</dbReference>
<reference evidence="3" key="1">
    <citation type="journal article" date="2019" name="Int. J. Syst. Evol. Microbiol.">
        <title>The Global Catalogue of Microorganisms (GCM) 10K type strain sequencing project: providing services to taxonomists for standard genome sequencing and annotation.</title>
        <authorList>
            <consortium name="The Broad Institute Genomics Platform"/>
            <consortium name="The Broad Institute Genome Sequencing Center for Infectious Disease"/>
            <person name="Wu L."/>
            <person name="Ma J."/>
        </authorList>
    </citation>
    <scope>NUCLEOTIDE SEQUENCE [LARGE SCALE GENOMIC DNA]</scope>
    <source>
        <strain evidence="3">CGMCC 4.7304</strain>
    </source>
</reference>
<protein>
    <submittedName>
        <fullName evidence="2">Uncharacterized protein</fullName>
    </submittedName>
</protein>
<feature type="compositionally biased region" description="Basic and acidic residues" evidence="1">
    <location>
        <begin position="522"/>
        <end position="540"/>
    </location>
</feature>
<organism evidence="2 3">
    <name type="scientific">Streptomyces gamaensis</name>
    <dbReference type="NCBI Taxonomy" id="1763542"/>
    <lineage>
        <taxon>Bacteria</taxon>
        <taxon>Bacillati</taxon>
        <taxon>Actinomycetota</taxon>
        <taxon>Actinomycetes</taxon>
        <taxon>Kitasatosporales</taxon>
        <taxon>Streptomycetaceae</taxon>
        <taxon>Streptomyces</taxon>
    </lineage>
</organism>
<feature type="compositionally biased region" description="Polar residues" evidence="1">
    <location>
        <begin position="717"/>
        <end position="729"/>
    </location>
</feature>
<keyword evidence="3" id="KW-1185">Reference proteome</keyword>
<feature type="compositionally biased region" description="Low complexity" evidence="1">
    <location>
        <begin position="456"/>
        <end position="468"/>
    </location>
</feature>
<gene>
    <name evidence="2" type="ORF">ACFP1Z_19160</name>
</gene>
<feature type="compositionally biased region" description="Basic and acidic residues" evidence="1">
    <location>
        <begin position="750"/>
        <end position="761"/>
    </location>
</feature>
<feature type="compositionally biased region" description="Basic and acidic residues" evidence="1">
    <location>
        <begin position="64"/>
        <end position="75"/>
    </location>
</feature>